<evidence type="ECO:0000313" key="8">
    <source>
        <dbReference type="EMBL" id="CAD7279277.1"/>
    </source>
</evidence>
<dbReference type="Gene3D" id="6.10.250.640">
    <property type="match status" value="1"/>
</dbReference>
<dbReference type="InterPro" id="IPR019330">
    <property type="entry name" value="MESD"/>
</dbReference>
<evidence type="ECO:0000256" key="2">
    <source>
        <dbReference type="ARBA" id="ARBA00011068"/>
    </source>
</evidence>
<dbReference type="Proteomes" id="UP000678499">
    <property type="component" value="Unassembled WGS sequence"/>
</dbReference>
<dbReference type="PANTHER" id="PTHR17600:SF2">
    <property type="entry name" value="LRP CHAPERONE MESD"/>
    <property type="match status" value="1"/>
</dbReference>
<dbReference type="AlphaFoldDB" id="A0A7R9BQ77"/>
<dbReference type="OrthoDB" id="75833at2759"/>
<dbReference type="GO" id="GO:0005783">
    <property type="term" value="C:endoplasmic reticulum"/>
    <property type="evidence" value="ECO:0007669"/>
    <property type="project" value="UniProtKB-SubCell"/>
</dbReference>
<evidence type="ECO:0000256" key="5">
    <source>
        <dbReference type="ARBA" id="ARBA00022824"/>
    </source>
</evidence>
<dbReference type="Pfam" id="PF10185">
    <property type="entry name" value="Mesd"/>
    <property type="match status" value="1"/>
</dbReference>
<keyword evidence="4 7" id="KW-0732">Signal</keyword>
<evidence type="ECO:0000256" key="7">
    <source>
        <dbReference type="SAM" id="SignalP"/>
    </source>
</evidence>
<dbReference type="FunFam" id="3.30.70.260:FF:000031">
    <property type="entry name" value="LDLR chaperone MESD"/>
    <property type="match status" value="1"/>
</dbReference>
<dbReference type="EMBL" id="CAJPEX010001569">
    <property type="protein sequence ID" value="CAG0919429.1"/>
    <property type="molecule type" value="Genomic_DNA"/>
</dbReference>
<evidence type="ECO:0000256" key="6">
    <source>
        <dbReference type="ARBA" id="ARBA00023186"/>
    </source>
</evidence>
<gene>
    <name evidence="8" type="ORF">NMOB1V02_LOCUS6954</name>
</gene>
<protein>
    <recommendedName>
        <fullName evidence="10">LDLR chaperone boca</fullName>
    </recommendedName>
</protein>
<name>A0A7R9BQ77_9CRUS</name>
<feature type="signal peptide" evidence="7">
    <location>
        <begin position="1"/>
        <end position="19"/>
    </location>
</feature>
<keyword evidence="9" id="KW-1185">Reference proteome</keyword>
<comment type="subcellular location">
    <subcellularLocation>
        <location evidence="1">Endoplasmic reticulum</location>
    </subcellularLocation>
</comment>
<feature type="chain" id="PRO_5036402959" description="LDLR chaperone boca" evidence="7">
    <location>
        <begin position="20"/>
        <end position="183"/>
    </location>
</feature>
<sequence>MRVLLLLYIASWSLCCVYCKKREGEDKPTWAKKDVRDYTDADLERLFDQWEEDEEPLEPDELPEHLRPRPNIDMSQLDFSDPEKIMQMTKKGQTVMAFVRVSGNPTAEETKEVTSIWQQALWNNHIQAEQYPVDDNRVIFLFKDGSQAWKAKDFLLTQEKCADVTIEGKTYPSPNEKKLNDEL</sequence>
<accession>A0A7R9BQ77</accession>
<keyword evidence="6" id="KW-0143">Chaperone</keyword>
<evidence type="ECO:0000256" key="4">
    <source>
        <dbReference type="ARBA" id="ARBA00022729"/>
    </source>
</evidence>
<proteinExistence type="inferred from homology"/>
<evidence type="ECO:0000256" key="3">
    <source>
        <dbReference type="ARBA" id="ARBA00022687"/>
    </source>
</evidence>
<dbReference type="EMBL" id="OA883606">
    <property type="protein sequence ID" value="CAD7279277.1"/>
    <property type="molecule type" value="Genomic_DNA"/>
</dbReference>
<evidence type="ECO:0008006" key="10">
    <source>
        <dbReference type="Google" id="ProtNLM"/>
    </source>
</evidence>
<evidence type="ECO:0000256" key="1">
    <source>
        <dbReference type="ARBA" id="ARBA00004240"/>
    </source>
</evidence>
<organism evidence="8">
    <name type="scientific">Notodromas monacha</name>
    <dbReference type="NCBI Taxonomy" id="399045"/>
    <lineage>
        <taxon>Eukaryota</taxon>
        <taxon>Metazoa</taxon>
        <taxon>Ecdysozoa</taxon>
        <taxon>Arthropoda</taxon>
        <taxon>Crustacea</taxon>
        <taxon>Oligostraca</taxon>
        <taxon>Ostracoda</taxon>
        <taxon>Podocopa</taxon>
        <taxon>Podocopida</taxon>
        <taxon>Cypridocopina</taxon>
        <taxon>Cypridoidea</taxon>
        <taxon>Cyprididae</taxon>
        <taxon>Notodromas</taxon>
    </lineage>
</organism>
<keyword evidence="3" id="KW-0879">Wnt signaling pathway</keyword>
<keyword evidence="5" id="KW-0256">Endoplasmic reticulum</keyword>
<dbReference type="Gene3D" id="3.30.70.260">
    <property type="match status" value="1"/>
</dbReference>
<dbReference type="PANTHER" id="PTHR17600">
    <property type="entry name" value="MESODERM DEVELOPMENT CANDIDATE 2"/>
    <property type="match status" value="1"/>
</dbReference>
<dbReference type="GO" id="GO:0016055">
    <property type="term" value="P:Wnt signaling pathway"/>
    <property type="evidence" value="ECO:0007669"/>
    <property type="project" value="UniProtKB-KW"/>
</dbReference>
<dbReference type="GO" id="GO:0006457">
    <property type="term" value="P:protein folding"/>
    <property type="evidence" value="ECO:0007669"/>
    <property type="project" value="InterPro"/>
</dbReference>
<reference evidence="8" key="1">
    <citation type="submission" date="2020-11" db="EMBL/GenBank/DDBJ databases">
        <authorList>
            <person name="Tran Van P."/>
        </authorList>
    </citation>
    <scope>NUCLEOTIDE SEQUENCE</scope>
</reference>
<comment type="similarity">
    <text evidence="2">Belongs to the MESD family.</text>
</comment>
<evidence type="ECO:0000313" key="9">
    <source>
        <dbReference type="Proteomes" id="UP000678499"/>
    </source>
</evidence>